<dbReference type="InterPro" id="IPR035595">
    <property type="entry name" value="UDP_glycos_trans_CS"/>
</dbReference>
<reference evidence="5" key="2">
    <citation type="submission" date="2023-06" db="EMBL/GenBank/DDBJ databases">
        <authorList>
            <person name="Ma L."/>
            <person name="Liu K.-W."/>
            <person name="Li Z."/>
            <person name="Hsiao Y.-Y."/>
            <person name="Qi Y."/>
            <person name="Fu T."/>
            <person name="Tang G."/>
            <person name="Zhang D."/>
            <person name="Sun W.-H."/>
            <person name="Liu D.-K."/>
            <person name="Li Y."/>
            <person name="Chen G.-Z."/>
            <person name="Liu X.-D."/>
            <person name="Liao X.-Y."/>
            <person name="Jiang Y.-T."/>
            <person name="Yu X."/>
            <person name="Hao Y."/>
            <person name="Huang J."/>
            <person name="Zhao X.-W."/>
            <person name="Ke S."/>
            <person name="Chen Y.-Y."/>
            <person name="Wu W.-L."/>
            <person name="Hsu J.-L."/>
            <person name="Lin Y.-F."/>
            <person name="Huang M.-D."/>
            <person name="Li C.-Y."/>
            <person name="Huang L."/>
            <person name="Wang Z.-W."/>
            <person name="Zhao X."/>
            <person name="Zhong W.-Y."/>
            <person name="Peng D.-H."/>
            <person name="Ahmad S."/>
            <person name="Lan S."/>
            <person name="Zhang J.-S."/>
            <person name="Tsai W.-C."/>
            <person name="Van De Peer Y."/>
            <person name="Liu Z.-J."/>
        </authorList>
    </citation>
    <scope>NUCLEOTIDE SEQUENCE</scope>
    <source>
        <strain evidence="5">CP</strain>
        <tissue evidence="5">Leaves</tissue>
    </source>
</reference>
<comment type="caution">
    <text evidence="5">The sequence shown here is derived from an EMBL/GenBank/DDBJ whole genome shotgun (WGS) entry which is preliminary data.</text>
</comment>
<dbReference type="SUPFAM" id="SSF53756">
    <property type="entry name" value="UDP-Glycosyltransferase/glycogen phosphorylase"/>
    <property type="match status" value="1"/>
</dbReference>
<gene>
    <name evidence="5" type="primary">UGT73B4</name>
    <name evidence="5" type="ORF">QJS10_CPA05g02292</name>
</gene>
<evidence type="ECO:0000256" key="4">
    <source>
        <dbReference type="RuleBase" id="RU362057"/>
    </source>
</evidence>
<dbReference type="PANTHER" id="PTHR48047:SF218">
    <property type="entry name" value="GLYCOSYLTRANSFERASE"/>
    <property type="match status" value="1"/>
</dbReference>
<dbReference type="FunFam" id="3.40.50.2000:FF:000107">
    <property type="entry name" value="Glycosyltransferase"/>
    <property type="match status" value="1"/>
</dbReference>
<dbReference type="Pfam" id="PF00201">
    <property type="entry name" value="UDPGT"/>
    <property type="match status" value="1"/>
</dbReference>
<accession>A0AAV9ESY1</accession>
<proteinExistence type="inferred from homology"/>
<comment type="similarity">
    <text evidence="1 3">Belongs to the UDP-glycosyltransferase family.</text>
</comment>
<protein>
    <recommendedName>
        <fullName evidence="4">Glycosyltransferase</fullName>
        <ecNumber evidence="4">2.4.1.-</ecNumber>
    </recommendedName>
</protein>
<keyword evidence="3" id="KW-0328">Glycosyltransferase</keyword>
<dbReference type="Gene3D" id="3.40.50.2000">
    <property type="entry name" value="Glycogen Phosphorylase B"/>
    <property type="match status" value="2"/>
</dbReference>
<dbReference type="Proteomes" id="UP001180020">
    <property type="component" value="Unassembled WGS sequence"/>
</dbReference>
<organism evidence="5 6">
    <name type="scientific">Acorus calamus</name>
    <name type="common">Sweet flag</name>
    <dbReference type="NCBI Taxonomy" id="4465"/>
    <lineage>
        <taxon>Eukaryota</taxon>
        <taxon>Viridiplantae</taxon>
        <taxon>Streptophyta</taxon>
        <taxon>Embryophyta</taxon>
        <taxon>Tracheophyta</taxon>
        <taxon>Spermatophyta</taxon>
        <taxon>Magnoliopsida</taxon>
        <taxon>Liliopsida</taxon>
        <taxon>Acoraceae</taxon>
        <taxon>Acorus</taxon>
    </lineage>
</organism>
<evidence type="ECO:0000256" key="3">
    <source>
        <dbReference type="RuleBase" id="RU003718"/>
    </source>
</evidence>
<name>A0AAV9ESY1_ACOCL</name>
<reference evidence="5" key="1">
    <citation type="journal article" date="2023" name="Nat. Commun.">
        <title>Diploid and tetraploid genomes of Acorus and the evolution of monocots.</title>
        <authorList>
            <person name="Ma L."/>
            <person name="Liu K.W."/>
            <person name="Li Z."/>
            <person name="Hsiao Y.Y."/>
            <person name="Qi Y."/>
            <person name="Fu T."/>
            <person name="Tang G.D."/>
            <person name="Zhang D."/>
            <person name="Sun W.H."/>
            <person name="Liu D.K."/>
            <person name="Li Y."/>
            <person name="Chen G.Z."/>
            <person name="Liu X.D."/>
            <person name="Liao X.Y."/>
            <person name="Jiang Y.T."/>
            <person name="Yu X."/>
            <person name="Hao Y."/>
            <person name="Huang J."/>
            <person name="Zhao X.W."/>
            <person name="Ke S."/>
            <person name="Chen Y.Y."/>
            <person name="Wu W.L."/>
            <person name="Hsu J.L."/>
            <person name="Lin Y.F."/>
            <person name="Huang M.D."/>
            <person name="Li C.Y."/>
            <person name="Huang L."/>
            <person name="Wang Z.W."/>
            <person name="Zhao X."/>
            <person name="Zhong W.Y."/>
            <person name="Peng D.H."/>
            <person name="Ahmad S."/>
            <person name="Lan S."/>
            <person name="Zhang J.S."/>
            <person name="Tsai W.C."/>
            <person name="Van de Peer Y."/>
            <person name="Liu Z.J."/>
        </authorList>
    </citation>
    <scope>NUCLEOTIDE SEQUENCE</scope>
    <source>
        <strain evidence="5">CP</strain>
    </source>
</reference>
<dbReference type="AlphaFoldDB" id="A0AAV9ESY1"/>
<dbReference type="EMBL" id="JAUJYO010000005">
    <property type="protein sequence ID" value="KAK1316412.1"/>
    <property type="molecule type" value="Genomic_DNA"/>
</dbReference>
<dbReference type="EC" id="2.4.1.-" evidence="4"/>
<dbReference type="PROSITE" id="PS00375">
    <property type="entry name" value="UDPGT"/>
    <property type="match status" value="1"/>
</dbReference>
<evidence type="ECO:0000313" key="6">
    <source>
        <dbReference type="Proteomes" id="UP001180020"/>
    </source>
</evidence>
<evidence type="ECO:0000313" key="5">
    <source>
        <dbReference type="EMBL" id="KAK1316412.1"/>
    </source>
</evidence>
<evidence type="ECO:0000256" key="2">
    <source>
        <dbReference type="ARBA" id="ARBA00022679"/>
    </source>
</evidence>
<dbReference type="GO" id="GO:0035251">
    <property type="term" value="F:UDP-glucosyltransferase activity"/>
    <property type="evidence" value="ECO:0007669"/>
    <property type="project" value="TreeGrafter"/>
</dbReference>
<dbReference type="PANTHER" id="PTHR48047">
    <property type="entry name" value="GLYCOSYLTRANSFERASE"/>
    <property type="match status" value="1"/>
</dbReference>
<sequence>MYFQSHISINTSIGTLKTPTDIFMLSAHHIHPNFKNHPPHFPYHHSQLLPYHPCMAPPNQDHILIFPFMAKGHTIPLIDLTHSLLHLSLRVTFITTPINLPFILRSLPPPSSALQVLTLPFPSSSLLPPSCQSTDHLPSPDLFPTFLHLTKLLHRPFHDLLLNLSSSGDLPLCVVADYFVGWTHDACAEFNLPRLVFHGMGAFSLAVSDALCVHRPYEGCADSAFAVPGAPESLRLTRDDVPRIVVEWDSEDDPFAQFMKEVGARDFEGCWGVVVNSFVALEKDYIGFVESFYKAGQKAWLVGPLLLCGRPENDTNSGPDEARVSEWLDGKPNGSVIYVSFGTQTHLSDGQLDEIAHGLEMSGCDFLWAVRSGTWAQPDGLERGKGFVARGWVNQRRVLNHRATGGFMSHCGWNSVLESLSAGLPMLAWPMIGEQQLNAKFVVDEARAGLRIPTGPADVDVGIVGRAVIAEGVEELMGGEKGKRARERARELGEAGKRAVQPGGSSYACLAELIDELRRDSGRVSEAAEV</sequence>
<evidence type="ECO:0000256" key="1">
    <source>
        <dbReference type="ARBA" id="ARBA00009995"/>
    </source>
</evidence>
<keyword evidence="2 3" id="KW-0808">Transferase</keyword>
<keyword evidence="6" id="KW-1185">Reference proteome</keyword>
<dbReference type="InterPro" id="IPR002213">
    <property type="entry name" value="UDP_glucos_trans"/>
</dbReference>
<dbReference type="CDD" id="cd03784">
    <property type="entry name" value="GT1_Gtf-like"/>
    <property type="match status" value="1"/>
</dbReference>